<evidence type="ECO:0000259" key="7">
    <source>
        <dbReference type="Pfam" id="PF14693"/>
    </source>
</evidence>
<evidence type="ECO:0000256" key="3">
    <source>
        <dbReference type="ARBA" id="ARBA00022980"/>
    </source>
</evidence>
<evidence type="ECO:0000256" key="5">
    <source>
        <dbReference type="HAMAP-Rule" id="MF_01334"/>
    </source>
</evidence>
<dbReference type="InterPro" id="IPR037121">
    <property type="entry name" value="Ribosomal_bL25_C"/>
</dbReference>
<dbReference type="GO" id="GO:0005840">
    <property type="term" value="C:ribosome"/>
    <property type="evidence" value="ECO:0007669"/>
    <property type="project" value="UniProtKB-KW"/>
</dbReference>
<evidence type="ECO:0000256" key="2">
    <source>
        <dbReference type="ARBA" id="ARBA00022884"/>
    </source>
</evidence>
<dbReference type="NCBIfam" id="NF004612">
    <property type="entry name" value="PRK05943.1"/>
    <property type="match status" value="1"/>
</dbReference>
<comment type="function">
    <text evidence="5">This is one of the proteins that binds to the 5S RNA in the ribosome where it forms part of the central protuberance.</text>
</comment>
<keyword evidence="9" id="KW-1185">Reference proteome</keyword>
<dbReference type="Proteomes" id="UP001369082">
    <property type="component" value="Unassembled WGS sequence"/>
</dbReference>
<dbReference type="InterPro" id="IPR001021">
    <property type="entry name" value="Ribosomal_bL25_long"/>
</dbReference>
<dbReference type="SUPFAM" id="SSF50715">
    <property type="entry name" value="Ribosomal protein L25-like"/>
    <property type="match status" value="1"/>
</dbReference>
<dbReference type="Gene3D" id="2.170.120.20">
    <property type="entry name" value="Ribosomal protein L25, beta domain"/>
    <property type="match status" value="1"/>
</dbReference>
<dbReference type="Pfam" id="PF14693">
    <property type="entry name" value="Ribosomal_TL5_C"/>
    <property type="match status" value="1"/>
</dbReference>
<proteinExistence type="inferred from homology"/>
<evidence type="ECO:0000256" key="1">
    <source>
        <dbReference type="ARBA" id="ARBA00022730"/>
    </source>
</evidence>
<accession>A0ABU9GP42</accession>
<evidence type="ECO:0000256" key="4">
    <source>
        <dbReference type="ARBA" id="ARBA00023274"/>
    </source>
</evidence>
<keyword evidence="2 5" id="KW-0694">RNA-binding</keyword>
<dbReference type="NCBIfam" id="NF004128">
    <property type="entry name" value="PRK05618.1-2"/>
    <property type="match status" value="1"/>
</dbReference>
<comment type="similarity">
    <text evidence="5">Belongs to the bacterial ribosomal protein bL25 family. CTC subfamily.</text>
</comment>
<dbReference type="InterPro" id="IPR020930">
    <property type="entry name" value="Ribosomal_uL5_bac-type"/>
</dbReference>
<dbReference type="InterPro" id="IPR011035">
    <property type="entry name" value="Ribosomal_bL25/Gln-tRNA_synth"/>
</dbReference>
<dbReference type="NCBIfam" id="TIGR00731">
    <property type="entry name" value="bL25_bact_ctc"/>
    <property type="match status" value="1"/>
</dbReference>
<reference evidence="8 9" key="1">
    <citation type="submission" date="2024-02" db="EMBL/GenBank/DDBJ databases">
        <title>Bacteria isolated from the canopy kelp, Nereocystis luetkeana.</title>
        <authorList>
            <person name="Pfister C.A."/>
            <person name="Younker I.T."/>
            <person name="Light S.H."/>
        </authorList>
    </citation>
    <scope>NUCLEOTIDE SEQUENCE [LARGE SCALE GENOMIC DNA]</scope>
    <source>
        <strain evidence="8 9">TI.1.05</strain>
    </source>
</reference>
<keyword evidence="1 5" id="KW-0699">rRNA-binding</keyword>
<comment type="caution">
    <text evidence="8">The sequence shown here is derived from an EMBL/GenBank/DDBJ whole genome shotgun (WGS) entry which is preliminary data.</text>
</comment>
<keyword evidence="4 5" id="KW-0687">Ribonucleoprotein</keyword>
<dbReference type="InterPro" id="IPR020056">
    <property type="entry name" value="Rbsml_bL25/Gln-tRNA_synth_N"/>
</dbReference>
<dbReference type="InterPro" id="IPR020057">
    <property type="entry name" value="Ribosomal_bL25_b-dom"/>
</dbReference>
<name>A0ABU9GP42_9GAMM</name>
<dbReference type="CDD" id="cd00495">
    <property type="entry name" value="Ribosomal_L25_TL5_CTC"/>
    <property type="match status" value="1"/>
</dbReference>
<evidence type="ECO:0000313" key="8">
    <source>
        <dbReference type="EMBL" id="MEL0629056.1"/>
    </source>
</evidence>
<dbReference type="Gene3D" id="2.40.240.10">
    <property type="entry name" value="Ribosomal Protein L25, Chain P"/>
    <property type="match status" value="1"/>
</dbReference>
<dbReference type="InterPro" id="IPR029751">
    <property type="entry name" value="Ribosomal_L25_dom"/>
</dbReference>
<feature type="domain" description="Large ribosomal subunit protein bL25 beta" evidence="7">
    <location>
        <begin position="102"/>
        <end position="173"/>
    </location>
</feature>
<dbReference type="NCBIfam" id="NF004130">
    <property type="entry name" value="PRK05618.1-5"/>
    <property type="match status" value="1"/>
</dbReference>
<dbReference type="PANTHER" id="PTHR33284">
    <property type="entry name" value="RIBOSOMAL PROTEIN L25/GLN-TRNA SYNTHETASE, ANTI-CODON-BINDING DOMAIN-CONTAINING PROTEIN"/>
    <property type="match status" value="1"/>
</dbReference>
<protein>
    <recommendedName>
        <fullName evidence="5">Large ribosomal subunit protein bL25</fullName>
    </recommendedName>
    <alternativeName>
        <fullName evidence="5">General stress protein CTC</fullName>
    </alternativeName>
</protein>
<evidence type="ECO:0000313" key="9">
    <source>
        <dbReference type="Proteomes" id="UP001369082"/>
    </source>
</evidence>
<comment type="subunit">
    <text evidence="5">Part of the 50S ribosomal subunit; part of the 5S rRNA/L5/L18/L25 subcomplex. Contacts the 5S rRNA. Binds to the 5S rRNA independently of L5 and L18.</text>
</comment>
<dbReference type="RefSeq" id="WP_341597070.1">
    <property type="nucleotide sequence ID" value="NZ_JBAKAZ010000014.1"/>
</dbReference>
<organism evidence="8 9">
    <name type="scientific">Psychromonas aquatilis</name>
    <dbReference type="NCBI Taxonomy" id="2005072"/>
    <lineage>
        <taxon>Bacteria</taxon>
        <taxon>Pseudomonadati</taxon>
        <taxon>Pseudomonadota</taxon>
        <taxon>Gammaproteobacteria</taxon>
        <taxon>Alteromonadales</taxon>
        <taxon>Psychromonadaceae</taxon>
        <taxon>Psychromonas</taxon>
    </lineage>
</organism>
<dbReference type="InterPro" id="IPR020055">
    <property type="entry name" value="Ribosomal_bL25_short"/>
</dbReference>
<dbReference type="HAMAP" id="MF_01334">
    <property type="entry name" value="Ribosomal_bL25_CTC"/>
    <property type="match status" value="1"/>
</dbReference>
<dbReference type="Pfam" id="PF01386">
    <property type="entry name" value="Ribosomal_L25p"/>
    <property type="match status" value="1"/>
</dbReference>
<gene>
    <name evidence="5" type="primary">rplY</name>
    <name evidence="5" type="synonym">ctc</name>
    <name evidence="8" type="ORF">V6256_05485</name>
</gene>
<dbReference type="PANTHER" id="PTHR33284:SF1">
    <property type="entry name" value="RIBOSOMAL PROTEIN L25_GLN-TRNA SYNTHETASE, ANTI-CODON-BINDING DOMAIN-CONTAINING PROTEIN"/>
    <property type="match status" value="1"/>
</dbReference>
<sequence>MSTITLVATNRTDLGKGASRRLRHSDQTPGVVYGAGKEPVSLTFEHKELMKVEKVEAFYSSVLNLEIDGVAEQVLLKDIQRHAFKERIQHLDLLRVDASQAITTTVPLHYLNEETAEAVKNGGVIAHLANELEVTCLPADLPAFIEVDIANVEIGETIHISNVVLPKGVESAELIKGEEHDLPLLAITAKKAVVEEDEAEEAAAEADAAE</sequence>
<dbReference type="HAMAP" id="MF_01336">
    <property type="entry name" value="Ribosomal_bL25"/>
    <property type="match status" value="1"/>
</dbReference>
<dbReference type="EMBL" id="JBAKAZ010000014">
    <property type="protein sequence ID" value="MEL0629056.1"/>
    <property type="molecule type" value="Genomic_DNA"/>
</dbReference>
<keyword evidence="3 5" id="KW-0689">Ribosomal protein</keyword>
<evidence type="ECO:0000259" key="6">
    <source>
        <dbReference type="Pfam" id="PF01386"/>
    </source>
</evidence>
<feature type="domain" description="Large ribosomal subunit protein bL25 L25" evidence="6">
    <location>
        <begin position="6"/>
        <end position="93"/>
    </location>
</feature>